<gene>
    <name evidence="1" type="ORF">LOK49_LG05G01868</name>
</gene>
<evidence type="ECO:0000313" key="2">
    <source>
        <dbReference type="Proteomes" id="UP001060215"/>
    </source>
</evidence>
<keyword evidence="2" id="KW-1185">Reference proteome</keyword>
<comment type="caution">
    <text evidence="1">The sequence shown here is derived from an EMBL/GenBank/DDBJ whole genome shotgun (WGS) entry which is preliminary data.</text>
</comment>
<sequence>MAFLLTSPPPSPSLLPKNPNPTLLLCPTNPHSLSFFLLSKPTTTVRFSSLNPLSREPLTSNTLYNFSVDEWGDTDPPQNEDDNDNGIVGEEARVDDDNNDKLMELQRCLGDHVYGTDLGFQASTEVRAEVLELINQLKAANSTPVPIEATNVLDENWVLV</sequence>
<accession>A0ACC0HM10</accession>
<name>A0ACC0HM10_9ERIC</name>
<dbReference type="Proteomes" id="UP001060215">
    <property type="component" value="Chromosome 4"/>
</dbReference>
<protein>
    <submittedName>
        <fullName evidence="1">Uncharacterized protein</fullName>
    </submittedName>
</protein>
<proteinExistence type="predicted"/>
<evidence type="ECO:0000313" key="1">
    <source>
        <dbReference type="EMBL" id="KAI8013957.1"/>
    </source>
</evidence>
<reference evidence="1 2" key="1">
    <citation type="journal article" date="2022" name="Plant J.">
        <title>Chromosome-level genome of Camellia lanceoleosa provides a valuable resource for understanding genome evolution and self-incompatibility.</title>
        <authorList>
            <person name="Gong W."/>
            <person name="Xiao S."/>
            <person name="Wang L."/>
            <person name="Liao Z."/>
            <person name="Chang Y."/>
            <person name="Mo W."/>
            <person name="Hu G."/>
            <person name="Li W."/>
            <person name="Zhao G."/>
            <person name="Zhu H."/>
            <person name="Hu X."/>
            <person name="Ji K."/>
            <person name="Xiang X."/>
            <person name="Song Q."/>
            <person name="Yuan D."/>
            <person name="Jin S."/>
            <person name="Zhang L."/>
        </authorList>
    </citation>
    <scope>NUCLEOTIDE SEQUENCE [LARGE SCALE GENOMIC DNA]</scope>
    <source>
        <strain evidence="1">SQ_2022a</strain>
    </source>
</reference>
<dbReference type="EMBL" id="CM045761">
    <property type="protein sequence ID" value="KAI8013957.1"/>
    <property type="molecule type" value="Genomic_DNA"/>
</dbReference>
<organism evidence="1 2">
    <name type="scientific">Camellia lanceoleosa</name>
    <dbReference type="NCBI Taxonomy" id="1840588"/>
    <lineage>
        <taxon>Eukaryota</taxon>
        <taxon>Viridiplantae</taxon>
        <taxon>Streptophyta</taxon>
        <taxon>Embryophyta</taxon>
        <taxon>Tracheophyta</taxon>
        <taxon>Spermatophyta</taxon>
        <taxon>Magnoliopsida</taxon>
        <taxon>eudicotyledons</taxon>
        <taxon>Gunneridae</taxon>
        <taxon>Pentapetalae</taxon>
        <taxon>asterids</taxon>
        <taxon>Ericales</taxon>
        <taxon>Theaceae</taxon>
        <taxon>Camellia</taxon>
    </lineage>
</organism>